<dbReference type="EMBL" id="WBVO01000002">
    <property type="protein sequence ID" value="KAB2813948.1"/>
    <property type="molecule type" value="Genomic_DNA"/>
</dbReference>
<gene>
    <name evidence="1" type="ORF">F8C67_04485</name>
</gene>
<name>A0A6N6RHT3_9FLAO</name>
<reference evidence="1 2" key="1">
    <citation type="submission" date="2019-09" db="EMBL/GenBank/DDBJ databases">
        <title>Genomes of family Cryomorphaceae.</title>
        <authorList>
            <person name="Bowman J.P."/>
        </authorList>
    </citation>
    <scope>NUCLEOTIDE SEQUENCE [LARGE SCALE GENOMIC DNA]</scope>
    <source>
        <strain evidence="1 2">LMG 25704</strain>
    </source>
</reference>
<keyword evidence="2" id="KW-1185">Reference proteome</keyword>
<accession>A0A6N6RHT3</accession>
<comment type="caution">
    <text evidence="1">The sequence shown here is derived from an EMBL/GenBank/DDBJ whole genome shotgun (WGS) entry which is preliminary data.</text>
</comment>
<evidence type="ECO:0000313" key="1">
    <source>
        <dbReference type="EMBL" id="KAB2813948.1"/>
    </source>
</evidence>
<sequence length="138" mass="15562">MQSLCSKRTISNSILYVSIVEGTICLADYFVEITRVDLGLGEKHSLLIELVLDLIERECLNLFEYEISSSIEPIRKVTGQEIMDVLSLMENWSYQQSPSYNLIGTDKGSCFLDSLSEAERDLLDGFLQSNGGVLWNLE</sequence>
<dbReference type="AlphaFoldDB" id="A0A6N6RHT3"/>
<dbReference type="Proteomes" id="UP000468650">
    <property type="component" value="Unassembled WGS sequence"/>
</dbReference>
<organism evidence="1 2">
    <name type="scientific">Phaeocystidibacter luteus</name>
    <dbReference type="NCBI Taxonomy" id="911197"/>
    <lineage>
        <taxon>Bacteria</taxon>
        <taxon>Pseudomonadati</taxon>
        <taxon>Bacteroidota</taxon>
        <taxon>Flavobacteriia</taxon>
        <taxon>Flavobacteriales</taxon>
        <taxon>Phaeocystidibacteraceae</taxon>
        <taxon>Phaeocystidibacter</taxon>
    </lineage>
</organism>
<protein>
    <submittedName>
        <fullName evidence="1">Uncharacterized protein</fullName>
    </submittedName>
</protein>
<evidence type="ECO:0000313" key="2">
    <source>
        <dbReference type="Proteomes" id="UP000468650"/>
    </source>
</evidence>
<proteinExistence type="predicted"/>